<reference evidence="2 3" key="1">
    <citation type="submission" date="2018-05" db="EMBL/GenBank/DDBJ databases">
        <title>Kangiella spongicola genome sequence.</title>
        <authorList>
            <person name="Maclea K.S."/>
            <person name="Goen A.E."/>
            <person name="Kelley C."/>
            <person name="Underriner A."/>
            <person name="Silverwood T."/>
            <person name="Trachtenberg A.M."/>
        </authorList>
    </citation>
    <scope>NUCLEOTIDE SEQUENCE [LARGE SCALE GENOMIC DNA]</scope>
    <source>
        <strain evidence="2 3">ATCC BAA-2076</strain>
    </source>
</reference>
<sequence length="344" mass="40590">MELQSVPTLDVSSKTDIEPLDFQYGVKDKLTVPVSLESYFSQQRLNTYVLIDAASLERFHDLLSLIDTEYEILLGDSIKEDYKSVATYLFDLKRSKELLTWLFTEGEGDKKPSWCLADRSVGVFLQSEFELDELAYFFKKFTRLRDKQDKWRYFRFADSKFFSFMLEEMMGEPEYCSRWFYSTNKQMIENYSIYEYDTRLFKTFKATSKLQAYQPKQKPLIFDDYYQGLSDRYTDKLFSQKMVGIIKDDFSQYYDGDNYDGNNKELTDFIVKSNHISRQLGLKSEQARGYFIAASVFVGRTLDKEDLASVGFYASAMEHENRKTKKLLEQVINNIKRRSLEHGH</sequence>
<gene>
    <name evidence="2" type="ORF">DL796_01420</name>
</gene>
<evidence type="ECO:0000313" key="2">
    <source>
        <dbReference type="EMBL" id="PXF63831.1"/>
    </source>
</evidence>
<dbReference type="Proteomes" id="UP000247689">
    <property type="component" value="Unassembled WGS sequence"/>
</dbReference>
<dbReference type="InterPro" id="IPR025391">
    <property type="entry name" value="DUF4123"/>
</dbReference>
<feature type="domain" description="DUF4123" evidence="1">
    <location>
        <begin position="48"/>
        <end position="169"/>
    </location>
</feature>
<evidence type="ECO:0000259" key="1">
    <source>
        <dbReference type="Pfam" id="PF13503"/>
    </source>
</evidence>
<dbReference type="OrthoDB" id="7833020at2"/>
<organism evidence="2 3">
    <name type="scientific">Kangiella spongicola</name>
    <dbReference type="NCBI Taxonomy" id="796379"/>
    <lineage>
        <taxon>Bacteria</taxon>
        <taxon>Pseudomonadati</taxon>
        <taxon>Pseudomonadota</taxon>
        <taxon>Gammaproteobacteria</taxon>
        <taxon>Kangiellales</taxon>
        <taxon>Kangiellaceae</taxon>
        <taxon>Kangiella</taxon>
    </lineage>
</organism>
<dbReference type="EMBL" id="QICH01000001">
    <property type="protein sequence ID" value="PXF63831.1"/>
    <property type="molecule type" value="Genomic_DNA"/>
</dbReference>
<name>A0A318D4L4_9GAMM</name>
<keyword evidence="3" id="KW-1185">Reference proteome</keyword>
<dbReference type="Pfam" id="PF13503">
    <property type="entry name" value="DUF4123"/>
    <property type="match status" value="1"/>
</dbReference>
<proteinExistence type="predicted"/>
<dbReference type="AlphaFoldDB" id="A0A318D4L4"/>
<protein>
    <recommendedName>
        <fullName evidence="1">DUF4123 domain-containing protein</fullName>
    </recommendedName>
</protein>
<accession>A0A318D4L4</accession>
<evidence type="ECO:0000313" key="3">
    <source>
        <dbReference type="Proteomes" id="UP000247689"/>
    </source>
</evidence>
<comment type="caution">
    <text evidence="2">The sequence shown here is derived from an EMBL/GenBank/DDBJ whole genome shotgun (WGS) entry which is preliminary data.</text>
</comment>
<dbReference type="RefSeq" id="WP_110199258.1">
    <property type="nucleotide sequence ID" value="NZ_QICH01000001.1"/>
</dbReference>